<evidence type="ECO:0008006" key="3">
    <source>
        <dbReference type="Google" id="ProtNLM"/>
    </source>
</evidence>
<accession>A0A1F5TRI6</accession>
<dbReference type="InterPro" id="IPR019004">
    <property type="entry name" value="YqeY/Aim41"/>
</dbReference>
<dbReference type="InterPro" id="IPR003789">
    <property type="entry name" value="Asn/Gln_tRNA_amidoTrase-B-like"/>
</dbReference>
<dbReference type="Gene3D" id="1.10.1510.10">
    <property type="entry name" value="Uncharacterised protein YqeY/AIM41 PF09424, N-terminal domain"/>
    <property type="match status" value="1"/>
</dbReference>
<dbReference type="Pfam" id="PF09424">
    <property type="entry name" value="YqeY"/>
    <property type="match status" value="1"/>
</dbReference>
<dbReference type="GO" id="GO:0016884">
    <property type="term" value="F:carbon-nitrogen ligase activity, with glutamine as amido-N-donor"/>
    <property type="evidence" value="ECO:0007669"/>
    <property type="project" value="InterPro"/>
</dbReference>
<dbReference type="Gene3D" id="1.10.10.410">
    <property type="match status" value="1"/>
</dbReference>
<gene>
    <name evidence="1" type="ORF">A2531_02520</name>
</gene>
<comment type="caution">
    <text evidence="1">The sequence shown here is derived from an EMBL/GenBank/DDBJ whole genome shotgun (WGS) entry which is preliminary data.</text>
</comment>
<protein>
    <recommendedName>
        <fullName evidence="3">Glutamyl-tRNA amidotransferase</fullName>
    </recommendedName>
</protein>
<dbReference type="SUPFAM" id="SSF89095">
    <property type="entry name" value="GatB/YqeY motif"/>
    <property type="match status" value="1"/>
</dbReference>
<dbReference type="InterPro" id="IPR023168">
    <property type="entry name" value="GatB_Yqey_C_2"/>
</dbReference>
<organism evidence="1 2">
    <name type="scientific">Candidatus Falkowbacteria bacterium RIFOXYD2_FULL_34_120</name>
    <dbReference type="NCBI Taxonomy" id="1798007"/>
    <lineage>
        <taxon>Bacteria</taxon>
        <taxon>Candidatus Falkowiibacteriota</taxon>
    </lineage>
</organism>
<proteinExistence type="predicted"/>
<dbReference type="PANTHER" id="PTHR28055:SF1">
    <property type="entry name" value="ALTERED INHERITANCE OF MITOCHONDRIA PROTEIN 41, MITOCHONDRIAL"/>
    <property type="match status" value="1"/>
</dbReference>
<name>A0A1F5TRI6_9BACT</name>
<dbReference type="EMBL" id="MFGO01000008">
    <property type="protein sequence ID" value="OGF41543.1"/>
    <property type="molecule type" value="Genomic_DNA"/>
</dbReference>
<sequence>MANLFLEINNDLKQAMRDKKALELSVLRMLLASLKNKKIELIVPELNDDQVVMVIKTEVKKRKDSVMAYKNGNREDLAEKELAEIKILEKYMPEQMGEEEVEKIVKETIDSMGEVTMQDFGKIMGAVMNKTKGQADGNAVSAIVKKILK</sequence>
<dbReference type="InterPro" id="IPR042184">
    <property type="entry name" value="YqeY/Aim41_N"/>
</dbReference>
<dbReference type="Proteomes" id="UP000177579">
    <property type="component" value="Unassembled WGS sequence"/>
</dbReference>
<reference evidence="1 2" key="1">
    <citation type="journal article" date="2016" name="Nat. Commun.">
        <title>Thousands of microbial genomes shed light on interconnected biogeochemical processes in an aquifer system.</title>
        <authorList>
            <person name="Anantharaman K."/>
            <person name="Brown C.T."/>
            <person name="Hug L.A."/>
            <person name="Sharon I."/>
            <person name="Castelle C.J."/>
            <person name="Probst A.J."/>
            <person name="Thomas B.C."/>
            <person name="Singh A."/>
            <person name="Wilkins M.J."/>
            <person name="Karaoz U."/>
            <person name="Brodie E.L."/>
            <person name="Williams K.H."/>
            <person name="Hubbard S.S."/>
            <person name="Banfield J.F."/>
        </authorList>
    </citation>
    <scope>NUCLEOTIDE SEQUENCE [LARGE SCALE GENOMIC DNA]</scope>
</reference>
<evidence type="ECO:0000313" key="1">
    <source>
        <dbReference type="EMBL" id="OGF41543.1"/>
    </source>
</evidence>
<evidence type="ECO:0000313" key="2">
    <source>
        <dbReference type="Proteomes" id="UP000177579"/>
    </source>
</evidence>
<dbReference type="AlphaFoldDB" id="A0A1F5TRI6"/>
<dbReference type="PANTHER" id="PTHR28055">
    <property type="entry name" value="ALTERED INHERITANCE OF MITOCHONDRIA PROTEIN 41, MITOCHONDRIAL"/>
    <property type="match status" value="1"/>
</dbReference>